<reference evidence="2" key="1">
    <citation type="submission" date="2021-06" db="EMBL/GenBank/DDBJ databases">
        <title>Parelaphostrongylus tenuis whole genome reference sequence.</title>
        <authorList>
            <person name="Garwood T.J."/>
            <person name="Larsen P.A."/>
            <person name="Fountain-Jones N.M."/>
            <person name="Garbe J.R."/>
            <person name="Macchietto M.G."/>
            <person name="Kania S.A."/>
            <person name="Gerhold R.W."/>
            <person name="Richards J.E."/>
            <person name="Wolf T.M."/>
        </authorList>
    </citation>
    <scope>NUCLEOTIDE SEQUENCE</scope>
    <source>
        <strain evidence="2">MNPRO001-30</strain>
        <tissue evidence="2">Meninges</tissue>
    </source>
</reference>
<organism evidence="2 3">
    <name type="scientific">Parelaphostrongylus tenuis</name>
    <name type="common">Meningeal worm</name>
    <dbReference type="NCBI Taxonomy" id="148309"/>
    <lineage>
        <taxon>Eukaryota</taxon>
        <taxon>Metazoa</taxon>
        <taxon>Ecdysozoa</taxon>
        <taxon>Nematoda</taxon>
        <taxon>Chromadorea</taxon>
        <taxon>Rhabditida</taxon>
        <taxon>Rhabditina</taxon>
        <taxon>Rhabditomorpha</taxon>
        <taxon>Strongyloidea</taxon>
        <taxon>Metastrongylidae</taxon>
        <taxon>Parelaphostrongylus</taxon>
    </lineage>
</organism>
<feature type="compositionally biased region" description="Basic residues" evidence="1">
    <location>
        <begin position="40"/>
        <end position="57"/>
    </location>
</feature>
<gene>
    <name evidence="2" type="ORF">KIN20_031509</name>
</gene>
<comment type="caution">
    <text evidence="2">The sequence shown here is derived from an EMBL/GenBank/DDBJ whole genome shotgun (WGS) entry which is preliminary data.</text>
</comment>
<proteinExistence type="predicted"/>
<feature type="compositionally biased region" description="Basic and acidic residues" evidence="1">
    <location>
        <begin position="1"/>
        <end position="34"/>
    </location>
</feature>
<evidence type="ECO:0000313" key="3">
    <source>
        <dbReference type="Proteomes" id="UP001196413"/>
    </source>
</evidence>
<dbReference type="EMBL" id="JAHQIW010006697">
    <property type="protein sequence ID" value="KAJ1369910.1"/>
    <property type="molecule type" value="Genomic_DNA"/>
</dbReference>
<evidence type="ECO:0000256" key="1">
    <source>
        <dbReference type="SAM" id="MobiDB-lite"/>
    </source>
</evidence>
<protein>
    <submittedName>
        <fullName evidence="2">Uncharacterized protein</fullName>
    </submittedName>
</protein>
<sequence length="135" mass="15676">MKLNDESRMRSKEQRTSDHTRRRQQQDKTDKDVEAPASKLSHRSRTFRKCRSGRGKRSPYMEHGCIDVSRSLRKSTEESVQSVVEIEGRWGCVQRRVIKYGTVRFTLGGEFHVPCCEVPSPGDRLHRSTARTAIW</sequence>
<keyword evidence="3" id="KW-1185">Reference proteome</keyword>
<dbReference type="AlphaFoldDB" id="A0AAD5R587"/>
<accession>A0AAD5R587</accession>
<dbReference type="Proteomes" id="UP001196413">
    <property type="component" value="Unassembled WGS sequence"/>
</dbReference>
<evidence type="ECO:0000313" key="2">
    <source>
        <dbReference type="EMBL" id="KAJ1369910.1"/>
    </source>
</evidence>
<name>A0AAD5R587_PARTN</name>
<feature type="region of interest" description="Disordered" evidence="1">
    <location>
        <begin position="1"/>
        <end position="62"/>
    </location>
</feature>